<protein>
    <recommendedName>
        <fullName evidence="1">Helix-turn-helix domain-containing protein</fullName>
    </recommendedName>
</protein>
<gene>
    <name evidence="2" type="ORF">S01H4_13182</name>
</gene>
<feature type="domain" description="Helix-turn-helix" evidence="1">
    <location>
        <begin position="38"/>
        <end position="86"/>
    </location>
</feature>
<dbReference type="InterPro" id="IPR010093">
    <property type="entry name" value="SinI_DNA-bd"/>
</dbReference>
<dbReference type="InterPro" id="IPR009061">
    <property type="entry name" value="DNA-bd_dom_put_sf"/>
</dbReference>
<organism evidence="2">
    <name type="scientific">marine sediment metagenome</name>
    <dbReference type="NCBI Taxonomy" id="412755"/>
    <lineage>
        <taxon>unclassified sequences</taxon>
        <taxon>metagenomes</taxon>
        <taxon>ecological metagenomes</taxon>
    </lineage>
</organism>
<reference evidence="2" key="1">
    <citation type="journal article" date="2014" name="Front. Microbiol.">
        <title>High frequency of phylogenetically diverse reductive dehalogenase-homologous genes in deep subseafloor sedimentary metagenomes.</title>
        <authorList>
            <person name="Kawai M."/>
            <person name="Futagami T."/>
            <person name="Toyoda A."/>
            <person name="Takaki Y."/>
            <person name="Nishi S."/>
            <person name="Hori S."/>
            <person name="Arai W."/>
            <person name="Tsubouchi T."/>
            <person name="Morono Y."/>
            <person name="Uchiyama I."/>
            <person name="Ito T."/>
            <person name="Fujiyama A."/>
            <person name="Inagaki F."/>
            <person name="Takami H."/>
        </authorList>
    </citation>
    <scope>NUCLEOTIDE SEQUENCE</scope>
    <source>
        <strain evidence="2">Expedition CK06-06</strain>
    </source>
</reference>
<dbReference type="InterPro" id="IPR041657">
    <property type="entry name" value="HTH_17"/>
</dbReference>
<sequence length="162" mass="19221">MRKKKLENEIDESKKEIIREIEDEFKAKTEGLEEPPTLYTTKEASEILGISENEIIRLIHLKRLPSIRVGKFIRLRKEDVDDFFERIDLGEEVPFAPILYTAEQVARILQLTVDNVWKLLKSGKIKGFQLRNGIRSPWRIPKESLDDYIQRRMDKKEKEIRN</sequence>
<dbReference type="Pfam" id="PF12728">
    <property type="entry name" value="HTH_17"/>
    <property type="match status" value="2"/>
</dbReference>
<feature type="domain" description="Helix-turn-helix" evidence="1">
    <location>
        <begin position="99"/>
        <end position="152"/>
    </location>
</feature>
<comment type="caution">
    <text evidence="2">The sequence shown here is derived from an EMBL/GenBank/DDBJ whole genome shotgun (WGS) entry which is preliminary data.</text>
</comment>
<dbReference type="SUPFAM" id="SSF46955">
    <property type="entry name" value="Putative DNA-binding domain"/>
    <property type="match status" value="1"/>
</dbReference>
<name>X1A1S2_9ZZZZ</name>
<dbReference type="EMBL" id="BART01005816">
    <property type="protein sequence ID" value="GAG54246.1"/>
    <property type="molecule type" value="Genomic_DNA"/>
</dbReference>
<evidence type="ECO:0000313" key="2">
    <source>
        <dbReference type="EMBL" id="GAG54246.1"/>
    </source>
</evidence>
<dbReference type="NCBIfam" id="TIGR01764">
    <property type="entry name" value="excise"/>
    <property type="match status" value="1"/>
</dbReference>
<dbReference type="AlphaFoldDB" id="X1A1S2"/>
<dbReference type="GO" id="GO:0003677">
    <property type="term" value="F:DNA binding"/>
    <property type="evidence" value="ECO:0007669"/>
    <property type="project" value="InterPro"/>
</dbReference>
<proteinExistence type="predicted"/>
<evidence type="ECO:0000259" key="1">
    <source>
        <dbReference type="Pfam" id="PF12728"/>
    </source>
</evidence>
<accession>X1A1S2</accession>